<gene>
    <name evidence="2" type="ORF">GCM10023217_25180</name>
</gene>
<evidence type="ECO:0000256" key="1">
    <source>
        <dbReference type="SAM" id="Phobius"/>
    </source>
</evidence>
<dbReference type="RefSeq" id="WP_345313754.1">
    <property type="nucleotide sequence ID" value="NZ_BAABIE010000011.1"/>
</dbReference>
<proteinExistence type="predicted"/>
<name>A0ABP8ZCK5_9ACTN</name>
<keyword evidence="1" id="KW-0812">Transmembrane</keyword>
<evidence type="ECO:0000313" key="3">
    <source>
        <dbReference type="Proteomes" id="UP001500822"/>
    </source>
</evidence>
<keyword evidence="1" id="KW-1133">Transmembrane helix</keyword>
<feature type="transmembrane region" description="Helical" evidence="1">
    <location>
        <begin position="59"/>
        <end position="86"/>
    </location>
</feature>
<dbReference type="EMBL" id="BAABIE010000011">
    <property type="protein sequence ID" value="GAA4752985.1"/>
    <property type="molecule type" value="Genomic_DNA"/>
</dbReference>
<keyword evidence="1" id="KW-0472">Membrane</keyword>
<organism evidence="2 3">
    <name type="scientific">Gordonia alkaliphila</name>
    <dbReference type="NCBI Taxonomy" id="1053547"/>
    <lineage>
        <taxon>Bacteria</taxon>
        <taxon>Bacillati</taxon>
        <taxon>Actinomycetota</taxon>
        <taxon>Actinomycetes</taxon>
        <taxon>Mycobacteriales</taxon>
        <taxon>Gordoniaceae</taxon>
        <taxon>Gordonia</taxon>
    </lineage>
</organism>
<protein>
    <submittedName>
        <fullName evidence="2">Uncharacterized protein</fullName>
    </submittedName>
</protein>
<dbReference type="Proteomes" id="UP001500822">
    <property type="component" value="Unassembled WGS sequence"/>
</dbReference>
<sequence length="89" mass="8812">MNNPTTTAPRGQRILLSSLLVVAGALVAAVSVAIPIGFGAGLLYAVACIGLAISGGTRVIPAWVFTVVIAALLLAASVGMTNVLLLTPA</sequence>
<accession>A0ABP8ZCK5</accession>
<reference evidence="3" key="1">
    <citation type="journal article" date="2019" name="Int. J. Syst. Evol. Microbiol.">
        <title>The Global Catalogue of Microorganisms (GCM) 10K type strain sequencing project: providing services to taxonomists for standard genome sequencing and annotation.</title>
        <authorList>
            <consortium name="The Broad Institute Genomics Platform"/>
            <consortium name="The Broad Institute Genome Sequencing Center for Infectious Disease"/>
            <person name="Wu L."/>
            <person name="Ma J."/>
        </authorList>
    </citation>
    <scope>NUCLEOTIDE SEQUENCE [LARGE SCALE GENOMIC DNA]</scope>
    <source>
        <strain evidence="3">JCM 18077</strain>
    </source>
</reference>
<feature type="transmembrane region" description="Helical" evidence="1">
    <location>
        <begin position="20"/>
        <end position="53"/>
    </location>
</feature>
<keyword evidence="3" id="KW-1185">Reference proteome</keyword>
<evidence type="ECO:0000313" key="2">
    <source>
        <dbReference type="EMBL" id="GAA4752985.1"/>
    </source>
</evidence>
<comment type="caution">
    <text evidence="2">The sequence shown here is derived from an EMBL/GenBank/DDBJ whole genome shotgun (WGS) entry which is preliminary data.</text>
</comment>